<dbReference type="UniPathway" id="UPA00079"/>
<feature type="active site" description="Proton acceptor" evidence="4">
    <location>
        <position position="214"/>
    </location>
</feature>
<dbReference type="EC" id="4.2.1.113" evidence="4"/>
<dbReference type="RefSeq" id="WP_116755333.1">
    <property type="nucleotide sequence ID" value="NZ_JBHUEX010000001.1"/>
</dbReference>
<name>A0A2V1HWL2_9MICO</name>
<dbReference type="Pfam" id="PF13378">
    <property type="entry name" value="MR_MLE_C"/>
    <property type="match status" value="1"/>
</dbReference>
<dbReference type="Gene3D" id="3.20.20.120">
    <property type="entry name" value="Enolase-like C-terminal domain"/>
    <property type="match status" value="1"/>
</dbReference>
<dbReference type="InterPro" id="IPR013342">
    <property type="entry name" value="Mandelate_racemase_C"/>
</dbReference>
<feature type="binding site" evidence="4">
    <location>
        <position position="138"/>
    </location>
    <ligand>
        <name>Mg(2+)</name>
        <dbReference type="ChEBI" id="CHEBI:18420"/>
    </ligand>
</feature>
<keyword evidence="2 4" id="KW-0460">Magnesium</keyword>
<comment type="similarity">
    <text evidence="4">Belongs to the mandelate racemase/muconate lactonizing enzyme family. MenC type 1 subfamily.</text>
</comment>
<evidence type="ECO:0000313" key="7">
    <source>
        <dbReference type="Proteomes" id="UP000244893"/>
    </source>
</evidence>
<comment type="function">
    <text evidence="4">Converts 2-succinyl-6-hydroxy-2,4-cyclohexadiene-1-carboxylate (SHCHC) to 2-succinylbenzoate (OSB).</text>
</comment>
<dbReference type="GO" id="GO:0043748">
    <property type="term" value="F:O-succinylbenzoate synthase activity"/>
    <property type="evidence" value="ECO:0007669"/>
    <property type="project" value="UniProtKB-EC"/>
</dbReference>
<comment type="cofactor">
    <cofactor evidence="4">
        <name>a divalent metal cation</name>
        <dbReference type="ChEBI" id="CHEBI:60240"/>
    </cofactor>
</comment>
<evidence type="ECO:0000256" key="3">
    <source>
        <dbReference type="ARBA" id="ARBA00023239"/>
    </source>
</evidence>
<reference evidence="6 7" key="1">
    <citation type="submission" date="2018-05" db="EMBL/GenBank/DDBJ databases">
        <title>Amnibacterium sp. M8JJ-5, whole genome shotgun sequence.</title>
        <authorList>
            <person name="Tuo L."/>
        </authorList>
    </citation>
    <scope>NUCLEOTIDE SEQUENCE [LARGE SCALE GENOMIC DNA]</scope>
    <source>
        <strain evidence="6 7">M8JJ-5</strain>
    </source>
</reference>
<evidence type="ECO:0000259" key="5">
    <source>
        <dbReference type="SMART" id="SM00922"/>
    </source>
</evidence>
<feature type="domain" description="Mandelate racemase/muconate lactonizing enzyme C-terminal" evidence="5">
    <location>
        <begin position="87"/>
        <end position="183"/>
    </location>
</feature>
<dbReference type="UniPathway" id="UPA01057">
    <property type="reaction ID" value="UER00165"/>
</dbReference>
<proteinExistence type="inferred from homology"/>
<dbReference type="GO" id="GO:0009234">
    <property type="term" value="P:menaquinone biosynthetic process"/>
    <property type="evidence" value="ECO:0007669"/>
    <property type="project" value="UniProtKB-UniRule"/>
</dbReference>
<dbReference type="SMART" id="SM00922">
    <property type="entry name" value="MR_MLE"/>
    <property type="match status" value="1"/>
</dbReference>
<feature type="binding site" evidence="4">
    <location>
        <position position="190"/>
    </location>
    <ligand>
        <name>Mg(2+)</name>
        <dbReference type="ChEBI" id="CHEBI:18420"/>
    </ligand>
</feature>
<dbReference type="PANTHER" id="PTHR48073">
    <property type="entry name" value="O-SUCCINYLBENZOATE SYNTHASE-RELATED"/>
    <property type="match status" value="1"/>
</dbReference>
<dbReference type="SFLD" id="SFLDF00009">
    <property type="entry name" value="o-succinylbenzoate_synthase"/>
    <property type="match status" value="1"/>
</dbReference>
<dbReference type="GO" id="GO:0000287">
    <property type="term" value="F:magnesium ion binding"/>
    <property type="evidence" value="ECO:0007669"/>
    <property type="project" value="UniProtKB-UniRule"/>
</dbReference>
<organism evidence="6 7">
    <name type="scientific">Amnibacterium flavum</name>
    <dbReference type="NCBI Taxonomy" id="2173173"/>
    <lineage>
        <taxon>Bacteria</taxon>
        <taxon>Bacillati</taxon>
        <taxon>Actinomycetota</taxon>
        <taxon>Actinomycetes</taxon>
        <taxon>Micrococcales</taxon>
        <taxon>Microbacteriaceae</taxon>
        <taxon>Amnibacterium</taxon>
    </lineage>
</organism>
<dbReference type="SFLD" id="SFLDS00001">
    <property type="entry name" value="Enolase"/>
    <property type="match status" value="1"/>
</dbReference>
<comment type="catalytic activity">
    <reaction evidence="4">
        <text>(1R,6R)-6-hydroxy-2-succinyl-cyclohexa-2,4-diene-1-carboxylate = 2-succinylbenzoate + H2O</text>
        <dbReference type="Rhea" id="RHEA:10196"/>
        <dbReference type="ChEBI" id="CHEBI:15377"/>
        <dbReference type="ChEBI" id="CHEBI:18325"/>
        <dbReference type="ChEBI" id="CHEBI:58689"/>
        <dbReference type="EC" id="4.2.1.113"/>
    </reaction>
</comment>
<dbReference type="InterPro" id="IPR036849">
    <property type="entry name" value="Enolase-like_C_sf"/>
</dbReference>
<dbReference type="PROSITE" id="PS00909">
    <property type="entry name" value="MR_MLE_2"/>
    <property type="match status" value="1"/>
</dbReference>
<dbReference type="AlphaFoldDB" id="A0A2V1HWL2"/>
<dbReference type="PANTHER" id="PTHR48073:SF2">
    <property type="entry name" value="O-SUCCINYLBENZOATE SYNTHASE"/>
    <property type="match status" value="1"/>
</dbReference>
<comment type="pathway">
    <text evidence="4">Quinol/quinone metabolism; menaquinone biosynthesis.</text>
</comment>
<dbReference type="CDD" id="cd03320">
    <property type="entry name" value="OSBS"/>
    <property type="match status" value="1"/>
</dbReference>
<evidence type="ECO:0000256" key="1">
    <source>
        <dbReference type="ARBA" id="ARBA00022723"/>
    </source>
</evidence>
<dbReference type="Proteomes" id="UP000244893">
    <property type="component" value="Unassembled WGS sequence"/>
</dbReference>
<dbReference type="InterPro" id="IPR029065">
    <property type="entry name" value="Enolase_C-like"/>
</dbReference>
<keyword evidence="4" id="KW-0474">Menaquinone biosynthesis</keyword>
<dbReference type="EMBL" id="QEOP01000001">
    <property type="protein sequence ID" value="PVZ95599.1"/>
    <property type="molecule type" value="Genomic_DNA"/>
</dbReference>
<evidence type="ECO:0000256" key="2">
    <source>
        <dbReference type="ARBA" id="ARBA00022842"/>
    </source>
</evidence>
<comment type="pathway">
    <text evidence="4">Quinol/quinone metabolism; 1,4-dihydroxy-2-naphthoate biosynthesis; 1,4-dihydroxy-2-naphthoate from chorismate: step 4/7.</text>
</comment>
<accession>A0A2V1HWL2</accession>
<dbReference type="SFLD" id="SFLDG00180">
    <property type="entry name" value="muconate_cycloisomerase"/>
    <property type="match status" value="1"/>
</dbReference>
<protein>
    <recommendedName>
        <fullName evidence="4">o-succinylbenzoate synthase</fullName>
        <shortName evidence="4">OSB synthase</shortName>
        <shortName evidence="4">OSBS</shortName>
        <ecNumber evidence="4">4.2.1.113</ecNumber>
    </recommendedName>
    <alternativeName>
        <fullName evidence="4">4-(2'-carboxyphenyl)-4-oxybutyric acid synthase</fullName>
    </alternativeName>
    <alternativeName>
        <fullName evidence="4">o-succinylbenzoic acid synthase</fullName>
    </alternativeName>
</protein>
<dbReference type="NCBIfam" id="NF002782">
    <property type="entry name" value="PRK02901.1"/>
    <property type="match status" value="1"/>
</dbReference>
<evidence type="ECO:0000313" key="6">
    <source>
        <dbReference type="EMBL" id="PVZ95599.1"/>
    </source>
</evidence>
<keyword evidence="3 4" id="KW-0456">Lyase</keyword>
<dbReference type="InterPro" id="IPR010196">
    <property type="entry name" value="OSB_synthase_MenC1"/>
</dbReference>
<comment type="caution">
    <text evidence="6">The sequence shown here is derived from an EMBL/GenBank/DDBJ whole genome shotgun (WGS) entry which is preliminary data.</text>
</comment>
<gene>
    <name evidence="4" type="primary">menC</name>
    <name evidence="6" type="ORF">DDQ50_03645</name>
</gene>
<dbReference type="OrthoDB" id="3725747at2"/>
<keyword evidence="1 4" id="KW-0479">Metal-binding</keyword>
<evidence type="ECO:0000256" key="4">
    <source>
        <dbReference type="HAMAP-Rule" id="MF_00470"/>
    </source>
</evidence>
<dbReference type="GO" id="GO:0009063">
    <property type="term" value="P:amino acid catabolic process"/>
    <property type="evidence" value="ECO:0007669"/>
    <property type="project" value="InterPro"/>
</dbReference>
<dbReference type="Pfam" id="PF18374">
    <property type="entry name" value="Enolase_like_N"/>
    <property type="match status" value="1"/>
</dbReference>
<dbReference type="HAMAP" id="MF_00470">
    <property type="entry name" value="MenC_1"/>
    <property type="match status" value="1"/>
</dbReference>
<keyword evidence="7" id="KW-1185">Reference proteome</keyword>
<sequence length="325" mass="35647">MTPDIDDVLEDAHVVDLPLRVPFRGLVSREAMLFRGPFGWTEFSPFVEYDDEESSRWLRAAVEFGWQETPPIRRDFIRVNATIPAIPAELVESILAGFPGVRTAKVKVGAGGTSIDDDVARVAEVRRLLGPEGRIRVDANGVWNLDEAEHAVHAFAPYDLEYLEQPCESVEELTELRRRIAYLDISVAADEGLRKSDDLDTVEVLDSADLVIVKAAPLGGIRNALSLIERIGLPAVVSSALDTSVGLSMGAHLAAAIPELAYDCGLGTGALLAADVSREPLLPHDGGIDVRRVEVDPELLATWTANPERTDWWIARLRRCLELLD</sequence>
<dbReference type="SUPFAM" id="SSF51604">
    <property type="entry name" value="Enolase C-terminal domain-like"/>
    <property type="match status" value="1"/>
</dbReference>
<feature type="active site" description="Proton donor" evidence="4">
    <location>
        <position position="107"/>
    </location>
</feature>
<dbReference type="InterPro" id="IPR018110">
    <property type="entry name" value="Mandel_Rmase/mucon_lact_enz_CS"/>
</dbReference>
<feature type="binding site" evidence="4">
    <location>
        <position position="164"/>
    </location>
    <ligand>
        <name>Mg(2+)</name>
        <dbReference type="ChEBI" id="CHEBI:18420"/>
    </ligand>
</feature>